<evidence type="ECO:0000313" key="1">
    <source>
        <dbReference type="EMBL" id="MFE7965405.1"/>
    </source>
</evidence>
<proteinExistence type="predicted"/>
<gene>
    <name evidence="1" type="ORF">ACFU0X_20615</name>
</gene>
<dbReference type="RefSeq" id="WP_381727272.1">
    <property type="nucleotide sequence ID" value="NZ_JBHVBU010000058.1"/>
</dbReference>
<reference evidence="1 2" key="1">
    <citation type="submission" date="2024-09" db="EMBL/GenBank/DDBJ databases">
        <title>The Natural Products Discovery Center: Release of the First 8490 Sequenced Strains for Exploring Actinobacteria Biosynthetic Diversity.</title>
        <authorList>
            <person name="Kalkreuter E."/>
            <person name="Kautsar S.A."/>
            <person name="Yang D."/>
            <person name="Bader C.D."/>
            <person name="Teijaro C.N."/>
            <person name="Fluegel L."/>
            <person name="Davis C.M."/>
            <person name="Simpson J.R."/>
            <person name="Lauterbach L."/>
            <person name="Steele A.D."/>
            <person name="Gui C."/>
            <person name="Meng S."/>
            <person name="Li G."/>
            <person name="Viehrig K."/>
            <person name="Ye F."/>
            <person name="Su P."/>
            <person name="Kiefer A.F."/>
            <person name="Nichols A."/>
            <person name="Cepeda A.J."/>
            <person name="Yan W."/>
            <person name="Fan B."/>
            <person name="Jiang Y."/>
            <person name="Adhikari A."/>
            <person name="Zheng C.-J."/>
            <person name="Schuster L."/>
            <person name="Cowan T.M."/>
            <person name="Smanski M.J."/>
            <person name="Chevrette M.G."/>
            <person name="De Carvalho L.P.S."/>
            <person name="Shen B."/>
        </authorList>
    </citation>
    <scope>NUCLEOTIDE SEQUENCE [LARGE SCALE GENOMIC DNA]</scope>
    <source>
        <strain evidence="1 2">NPDC057399</strain>
    </source>
</reference>
<sequence>MTDRTPPPPADDVRATLARILHRTGDLIANAPLTAFDLTTQPPPSPVDRAVVQAVALLTEACHAYATGLRHSDHATDMARSHYAFASHTVQRGPLEHLTTCIAEATAPVKEAP</sequence>
<dbReference type="Proteomes" id="UP001600650">
    <property type="component" value="Unassembled WGS sequence"/>
</dbReference>
<accession>A0ABW6JM75</accession>
<comment type="caution">
    <text evidence="1">The sequence shown here is derived from an EMBL/GenBank/DDBJ whole genome shotgun (WGS) entry which is preliminary data.</text>
</comment>
<evidence type="ECO:0000313" key="2">
    <source>
        <dbReference type="Proteomes" id="UP001600650"/>
    </source>
</evidence>
<organism evidence="1 2">
    <name type="scientific">Streptomyces cellulosae</name>
    <dbReference type="NCBI Taxonomy" id="1968"/>
    <lineage>
        <taxon>Bacteria</taxon>
        <taxon>Bacillati</taxon>
        <taxon>Actinomycetota</taxon>
        <taxon>Actinomycetes</taxon>
        <taxon>Kitasatosporales</taxon>
        <taxon>Streptomycetaceae</taxon>
        <taxon>Streptomyces</taxon>
    </lineage>
</organism>
<keyword evidence="2" id="KW-1185">Reference proteome</keyword>
<dbReference type="EMBL" id="JBHVBU010000058">
    <property type="protein sequence ID" value="MFE7965405.1"/>
    <property type="molecule type" value="Genomic_DNA"/>
</dbReference>
<protein>
    <submittedName>
        <fullName evidence="1">Uncharacterized protein</fullName>
    </submittedName>
</protein>
<name>A0ABW6JM75_STRCE</name>